<reference evidence="7 8" key="1">
    <citation type="submission" date="2019-03" db="EMBL/GenBank/DDBJ databases">
        <authorList>
            <person name="Sebastian G."/>
            <person name="Baumann P."/>
            <person name="Ruckert C."/>
            <person name="Kalinowski J."/>
            <person name="Nebel B."/>
            <person name="Takors R."/>
            <person name="Blombach B."/>
        </authorList>
    </citation>
    <scope>NUCLEOTIDE SEQUENCE [LARGE SCALE GENOMIC DNA]</scope>
    <source>
        <strain evidence="7 8">DSM 1084</strain>
    </source>
</reference>
<gene>
    <name evidence="7" type="ORF">HPF_11050</name>
</gene>
<evidence type="ECO:0000256" key="2">
    <source>
        <dbReference type="ARBA" id="ARBA00022692"/>
    </source>
</evidence>
<organism evidence="7 8">
    <name type="scientific">Hydrogenophaga pseudoflava</name>
    <name type="common">Pseudomonas carboxydoflava</name>
    <dbReference type="NCBI Taxonomy" id="47421"/>
    <lineage>
        <taxon>Bacteria</taxon>
        <taxon>Pseudomonadati</taxon>
        <taxon>Pseudomonadota</taxon>
        <taxon>Betaproteobacteria</taxon>
        <taxon>Burkholderiales</taxon>
        <taxon>Comamonadaceae</taxon>
        <taxon>Hydrogenophaga</taxon>
    </lineage>
</organism>
<dbReference type="Proteomes" id="UP000293912">
    <property type="component" value="Chromosome"/>
</dbReference>
<feature type="transmembrane region" description="Helical" evidence="5">
    <location>
        <begin position="109"/>
        <end position="126"/>
    </location>
</feature>
<feature type="transmembrane region" description="Helical" evidence="5">
    <location>
        <begin position="281"/>
        <end position="311"/>
    </location>
</feature>
<feature type="transmembrane region" description="Helical" evidence="5">
    <location>
        <begin position="161"/>
        <end position="180"/>
    </location>
</feature>
<dbReference type="KEGG" id="hpse:HPF_11050"/>
<evidence type="ECO:0000256" key="3">
    <source>
        <dbReference type="ARBA" id="ARBA00022989"/>
    </source>
</evidence>
<dbReference type="GO" id="GO:0016020">
    <property type="term" value="C:membrane"/>
    <property type="evidence" value="ECO:0007669"/>
    <property type="project" value="UniProtKB-SubCell"/>
</dbReference>
<feature type="transmembrane region" description="Helical" evidence="5">
    <location>
        <begin position="452"/>
        <end position="476"/>
    </location>
</feature>
<dbReference type="AlphaFoldDB" id="A0A4P6X0Y2"/>
<feature type="transmembrane region" description="Helical" evidence="5">
    <location>
        <begin position="249"/>
        <end position="269"/>
    </location>
</feature>
<comment type="subcellular location">
    <subcellularLocation>
        <location evidence="1">Membrane</location>
        <topology evidence="1">Multi-pass membrane protein</topology>
    </subcellularLocation>
</comment>
<feature type="transmembrane region" description="Helical" evidence="5">
    <location>
        <begin position="216"/>
        <end position="237"/>
    </location>
</feature>
<evidence type="ECO:0000256" key="1">
    <source>
        <dbReference type="ARBA" id="ARBA00004141"/>
    </source>
</evidence>
<keyword evidence="2 5" id="KW-0812">Transmembrane</keyword>
<keyword evidence="8" id="KW-1185">Reference proteome</keyword>
<dbReference type="RefSeq" id="WP_133156618.1">
    <property type="nucleotide sequence ID" value="NZ_CP037867.1"/>
</dbReference>
<feature type="transmembrane region" description="Helical" evidence="5">
    <location>
        <begin position="40"/>
        <end position="69"/>
    </location>
</feature>
<feature type="transmembrane region" description="Helical" evidence="5">
    <location>
        <begin position="192"/>
        <end position="210"/>
    </location>
</feature>
<dbReference type="PANTHER" id="PTHR37422:SF23">
    <property type="entry name" value="TEICHURONIC ACID BIOSYNTHESIS PROTEIN TUAE"/>
    <property type="match status" value="1"/>
</dbReference>
<dbReference type="Pfam" id="PF04932">
    <property type="entry name" value="Wzy_C"/>
    <property type="match status" value="1"/>
</dbReference>
<dbReference type="InterPro" id="IPR007016">
    <property type="entry name" value="O-antigen_ligase-rel_domated"/>
</dbReference>
<evidence type="ECO:0000259" key="6">
    <source>
        <dbReference type="Pfam" id="PF04932"/>
    </source>
</evidence>
<keyword evidence="3 5" id="KW-1133">Transmembrane helix</keyword>
<accession>A0A4P6X0Y2</accession>
<name>A0A4P6X0Y2_HYDPS</name>
<protein>
    <recommendedName>
        <fullName evidence="6">O-antigen ligase-related domain-containing protein</fullName>
    </recommendedName>
</protein>
<feature type="transmembrane region" description="Helical" evidence="5">
    <location>
        <begin position="76"/>
        <end position="97"/>
    </location>
</feature>
<feature type="transmembrane region" description="Helical" evidence="5">
    <location>
        <begin position="323"/>
        <end position="344"/>
    </location>
</feature>
<evidence type="ECO:0000256" key="4">
    <source>
        <dbReference type="ARBA" id="ARBA00023136"/>
    </source>
</evidence>
<keyword evidence="4 5" id="KW-0472">Membrane</keyword>
<feature type="domain" description="O-antigen ligase-related" evidence="6">
    <location>
        <begin position="282"/>
        <end position="421"/>
    </location>
</feature>
<proteinExistence type="predicted"/>
<sequence>MAEHVRALIVLMALSLVFFQVVRGAVSQLIPEATFRRWRNLWVAATLALFLSNSVWVCILVTGALLLLYRRREEHVMGLYFFLLFVSPPVPAEIPGLGIIDHLWVLDHYRLLGVTLLLPVAFALFQRASTPRVGSSPVDWWVLGYLALMSLLAFRPGNVTSGLRTVLSLWIDIFLPYYVASRSIRNEEGLRHAMTGFVVASMILSLVAIFEMLRGWKLYSAVLGALGVNEWMFGGYLMRSGFLRPNATVGNSIVLGYVLVVALGFFLYLKELLSSPLHRFLGLALLAGGIVASLSRGPWVGSLLLVASFIAIGPKAVKRVGGLGLGVVAAFLLMSLIPGGQLFIDMLPVIGTADQGNVEYRANLITSALPVIERHLMLGSFDFLSAPELQVMMQGEKIIDVVNSYIGVALYSGMIGLVLFLGIFLSTLLQIRKHARVARQLEPRVSVMGRSLFAAVSATMFIIYTVSSIIAIPVVYWPLLGICVAYTGTIRDQMRKLAELPHKA</sequence>
<feature type="transmembrane region" description="Helical" evidence="5">
    <location>
        <begin position="138"/>
        <end position="155"/>
    </location>
</feature>
<evidence type="ECO:0000313" key="7">
    <source>
        <dbReference type="EMBL" id="QBM28226.1"/>
    </source>
</evidence>
<evidence type="ECO:0000313" key="8">
    <source>
        <dbReference type="Proteomes" id="UP000293912"/>
    </source>
</evidence>
<evidence type="ECO:0000256" key="5">
    <source>
        <dbReference type="SAM" id="Phobius"/>
    </source>
</evidence>
<feature type="transmembrane region" description="Helical" evidence="5">
    <location>
        <begin position="408"/>
        <end position="431"/>
    </location>
</feature>
<dbReference type="InterPro" id="IPR051533">
    <property type="entry name" value="WaaL-like"/>
</dbReference>
<dbReference type="EMBL" id="CP037867">
    <property type="protein sequence ID" value="QBM28226.1"/>
    <property type="molecule type" value="Genomic_DNA"/>
</dbReference>
<dbReference type="PANTHER" id="PTHR37422">
    <property type="entry name" value="TEICHURONIC ACID BIOSYNTHESIS PROTEIN TUAE"/>
    <property type="match status" value="1"/>
</dbReference>